<reference evidence="1 2" key="1">
    <citation type="submission" date="2016-03" db="EMBL/GenBank/DDBJ databases">
        <title>Whole genome sequencing of Grifola frondosa 9006-11.</title>
        <authorList>
            <person name="Min B."/>
            <person name="Park H."/>
            <person name="Kim J.-G."/>
            <person name="Cho H."/>
            <person name="Oh Y.-L."/>
            <person name="Kong W.-S."/>
            <person name="Choi I.-G."/>
        </authorList>
    </citation>
    <scope>NUCLEOTIDE SEQUENCE [LARGE SCALE GENOMIC DNA]</scope>
    <source>
        <strain evidence="1 2">9006-11</strain>
    </source>
</reference>
<comment type="caution">
    <text evidence="1">The sequence shown here is derived from an EMBL/GenBank/DDBJ whole genome shotgun (WGS) entry which is preliminary data.</text>
</comment>
<proteinExistence type="predicted"/>
<dbReference type="EMBL" id="LUGG01000007">
    <property type="protein sequence ID" value="OBZ73087.1"/>
    <property type="molecule type" value="Genomic_DNA"/>
</dbReference>
<name>A0A1C7M918_GRIFR</name>
<gene>
    <name evidence="1" type="ORF">A0H81_06672</name>
</gene>
<protein>
    <submittedName>
        <fullName evidence="1">Uncharacterized protein</fullName>
    </submittedName>
</protein>
<dbReference type="AlphaFoldDB" id="A0A1C7M918"/>
<evidence type="ECO:0000313" key="1">
    <source>
        <dbReference type="EMBL" id="OBZ73087.1"/>
    </source>
</evidence>
<organism evidence="1 2">
    <name type="scientific">Grifola frondosa</name>
    <name type="common">Maitake</name>
    <name type="synonym">Polyporus frondosus</name>
    <dbReference type="NCBI Taxonomy" id="5627"/>
    <lineage>
        <taxon>Eukaryota</taxon>
        <taxon>Fungi</taxon>
        <taxon>Dikarya</taxon>
        <taxon>Basidiomycota</taxon>
        <taxon>Agaricomycotina</taxon>
        <taxon>Agaricomycetes</taxon>
        <taxon>Polyporales</taxon>
        <taxon>Grifolaceae</taxon>
        <taxon>Grifola</taxon>
    </lineage>
</organism>
<dbReference type="Proteomes" id="UP000092993">
    <property type="component" value="Unassembled WGS sequence"/>
</dbReference>
<evidence type="ECO:0000313" key="2">
    <source>
        <dbReference type="Proteomes" id="UP000092993"/>
    </source>
</evidence>
<sequence length="117" mass="13037">MSPTIYICIYYSRSSQIPLNAITQILGSDTAFIHSQRTDPNLRHNVKGLGLTEVFRPLSLFGYVRIYVGLDYHSTSSVSRCIAESAYGDISDLGTGLYQFGNLCFRHVLKTALVLDI</sequence>
<keyword evidence="2" id="KW-1185">Reference proteome</keyword>
<accession>A0A1C7M918</accession>